<proteinExistence type="predicted"/>
<gene>
    <name evidence="2" type="ORF">Tther_02426</name>
</gene>
<sequence>MLSLKLRYDCWGGAQPRALNRDAIEAVAAQARAQLADTQRDALTLQRLAAISELDVNDLHYQLWISLDHPVTDEDGLPVLGLCEFDPDCGEDAVSVLISPVGERLSPELALSTLAHELGHAIFDAPAWLLAARRQRRGGASAYLGRRPALRTLTRHARHLGEEAESAAPDGTPAKRLAALVARLAQAASDKQRRIAEFRANEFMGSLLVPRQRLVALALERAPHFDVGIEAAGERSDAGPRLVQRGALGWAGMQRLQRDLAACFGVTPAFVRVRMQRYGLLPGEGPT</sequence>
<evidence type="ECO:0000313" key="2">
    <source>
        <dbReference type="EMBL" id="TSE28030.1"/>
    </source>
</evidence>
<keyword evidence="1" id="KW-0175">Coiled coil</keyword>
<evidence type="ECO:0000256" key="1">
    <source>
        <dbReference type="SAM" id="Coils"/>
    </source>
</evidence>
<name>A0A554WWS1_9BURK</name>
<dbReference type="EMBL" id="VJOL01000069">
    <property type="protein sequence ID" value="TSE28030.1"/>
    <property type="molecule type" value="Genomic_DNA"/>
</dbReference>
<feature type="coiled-coil region" evidence="1">
    <location>
        <begin position="21"/>
        <end position="48"/>
    </location>
</feature>
<dbReference type="AlphaFoldDB" id="A0A554WWS1"/>
<keyword evidence="3" id="KW-1185">Reference proteome</keyword>
<protein>
    <recommendedName>
        <fullName evidence="4">IrrE N-terminal-like domain-containing protein</fullName>
    </recommendedName>
</protein>
<organism evidence="2 3">
    <name type="scientific">Tepidimonas thermarum</name>
    <dbReference type="NCBI Taxonomy" id="335431"/>
    <lineage>
        <taxon>Bacteria</taxon>
        <taxon>Pseudomonadati</taxon>
        <taxon>Pseudomonadota</taxon>
        <taxon>Betaproteobacteria</taxon>
        <taxon>Burkholderiales</taxon>
        <taxon>Tepidimonas</taxon>
    </lineage>
</organism>
<evidence type="ECO:0000313" key="3">
    <source>
        <dbReference type="Proteomes" id="UP000318542"/>
    </source>
</evidence>
<accession>A0A554WWS1</accession>
<evidence type="ECO:0008006" key="4">
    <source>
        <dbReference type="Google" id="ProtNLM"/>
    </source>
</evidence>
<reference evidence="2 3" key="1">
    <citation type="submission" date="2019-07" db="EMBL/GenBank/DDBJ databases">
        <title>Tepidimonas thermarum AA-1 draft genome.</title>
        <authorList>
            <person name="Da Costa M.S."/>
            <person name="Froufe H.J.C."/>
            <person name="Egas C."/>
            <person name="Albuquerque L."/>
        </authorList>
    </citation>
    <scope>NUCLEOTIDE SEQUENCE [LARGE SCALE GENOMIC DNA]</scope>
    <source>
        <strain evidence="2 3">AA-1</strain>
    </source>
</reference>
<comment type="caution">
    <text evidence="2">The sequence shown here is derived from an EMBL/GenBank/DDBJ whole genome shotgun (WGS) entry which is preliminary data.</text>
</comment>
<dbReference type="Proteomes" id="UP000318542">
    <property type="component" value="Unassembled WGS sequence"/>
</dbReference>